<organism evidence="11 12">
    <name type="scientific">Acipenser ruthenus</name>
    <name type="common">Sterlet sturgeon</name>
    <dbReference type="NCBI Taxonomy" id="7906"/>
    <lineage>
        <taxon>Eukaryota</taxon>
        <taxon>Metazoa</taxon>
        <taxon>Chordata</taxon>
        <taxon>Craniata</taxon>
        <taxon>Vertebrata</taxon>
        <taxon>Euteleostomi</taxon>
        <taxon>Actinopterygii</taxon>
        <taxon>Chondrostei</taxon>
        <taxon>Acipenseriformes</taxon>
        <taxon>Acipenseridae</taxon>
        <taxon>Acipenser</taxon>
    </lineage>
</organism>
<keyword evidence="12" id="KW-1185">Reference proteome</keyword>
<evidence type="ECO:0000256" key="1">
    <source>
        <dbReference type="ARBA" id="ARBA00004141"/>
    </source>
</evidence>
<evidence type="ECO:0000256" key="2">
    <source>
        <dbReference type="ARBA" id="ARBA00022692"/>
    </source>
</evidence>
<keyword evidence="6 8" id="KW-0675">Receptor</keyword>
<feature type="transmembrane region" description="Helical" evidence="9">
    <location>
        <begin position="184"/>
        <end position="205"/>
    </location>
</feature>
<dbReference type="Proteomes" id="UP000289886">
    <property type="component" value="Unassembled WGS sequence"/>
</dbReference>
<dbReference type="GO" id="GO:0005886">
    <property type="term" value="C:plasma membrane"/>
    <property type="evidence" value="ECO:0007669"/>
    <property type="project" value="TreeGrafter"/>
</dbReference>
<dbReference type="AlphaFoldDB" id="A0A662YW95"/>
<dbReference type="PANTHER" id="PTHR46048">
    <property type="entry name" value="HYDROXYCARBOXYLIC ACID RECEPTOR 2"/>
    <property type="match status" value="1"/>
</dbReference>
<gene>
    <name evidence="11" type="ORF">EOD39_8688</name>
</gene>
<evidence type="ECO:0000256" key="5">
    <source>
        <dbReference type="ARBA" id="ARBA00023136"/>
    </source>
</evidence>
<reference evidence="11 12" key="1">
    <citation type="submission" date="2019-01" db="EMBL/GenBank/DDBJ databases">
        <title>Draft Genome and Complete Hox-Cluster Characterization of the Sterlet Sturgeon (Acipenser ruthenus).</title>
        <authorList>
            <person name="Wei Q."/>
        </authorList>
    </citation>
    <scope>NUCLEOTIDE SEQUENCE [LARGE SCALE GENOMIC DNA]</scope>
    <source>
        <strain evidence="11">WHYD16114868_AA</strain>
        <tissue evidence="11">Blood</tissue>
    </source>
</reference>
<evidence type="ECO:0000313" key="11">
    <source>
        <dbReference type="EMBL" id="RXN00790.1"/>
    </source>
</evidence>
<evidence type="ECO:0000256" key="4">
    <source>
        <dbReference type="ARBA" id="ARBA00023040"/>
    </source>
</evidence>
<evidence type="ECO:0000256" key="6">
    <source>
        <dbReference type="ARBA" id="ARBA00023170"/>
    </source>
</evidence>
<evidence type="ECO:0000313" key="12">
    <source>
        <dbReference type="Proteomes" id="UP000289886"/>
    </source>
</evidence>
<dbReference type="EMBL" id="SCEB01000127">
    <property type="protein sequence ID" value="RXN00790.1"/>
    <property type="molecule type" value="Genomic_DNA"/>
</dbReference>
<keyword evidence="3 9" id="KW-1133">Transmembrane helix</keyword>
<dbReference type="PANTHER" id="PTHR46048:SF10">
    <property type="entry name" value="HYDROXYCARBOXYLIC ACID RECEPTOR 1-4-RELATED"/>
    <property type="match status" value="1"/>
</dbReference>
<comment type="similarity">
    <text evidence="8">Belongs to the G-protein coupled receptor 1 family.</text>
</comment>
<comment type="subcellular location">
    <subcellularLocation>
        <location evidence="1">Membrane</location>
        <topology evidence="1">Multi-pass membrane protein</topology>
    </subcellularLocation>
</comment>
<dbReference type="SUPFAM" id="SSF81321">
    <property type="entry name" value="Family A G protein-coupled receptor-like"/>
    <property type="match status" value="1"/>
</dbReference>
<dbReference type="Pfam" id="PF00001">
    <property type="entry name" value="7tm_1"/>
    <property type="match status" value="1"/>
</dbReference>
<keyword evidence="4 8" id="KW-0297">G-protein coupled receptor</keyword>
<dbReference type="PRINTS" id="PR00237">
    <property type="entry name" value="GPCRRHODOPSN"/>
</dbReference>
<dbReference type="PROSITE" id="PS50262">
    <property type="entry name" value="G_PROTEIN_RECEP_F1_2"/>
    <property type="match status" value="1"/>
</dbReference>
<feature type="transmembrane region" description="Helical" evidence="9">
    <location>
        <begin position="226"/>
        <end position="251"/>
    </location>
</feature>
<keyword evidence="7 8" id="KW-0807">Transducer</keyword>
<feature type="domain" description="G-protein coupled receptors family 1 profile" evidence="10">
    <location>
        <begin position="34"/>
        <end position="287"/>
    </location>
</feature>
<dbReference type="GO" id="GO:0004930">
    <property type="term" value="F:G protein-coupled receptor activity"/>
    <property type="evidence" value="ECO:0007669"/>
    <property type="project" value="UniProtKB-KW"/>
</dbReference>
<dbReference type="InterPro" id="IPR000276">
    <property type="entry name" value="GPCR_Rhodpsn"/>
</dbReference>
<dbReference type="PROSITE" id="PS00237">
    <property type="entry name" value="G_PROTEIN_RECEP_F1_1"/>
    <property type="match status" value="1"/>
</dbReference>
<evidence type="ECO:0000256" key="9">
    <source>
        <dbReference type="SAM" id="Phobius"/>
    </source>
</evidence>
<comment type="caution">
    <text evidence="11">The sequence shown here is derived from an EMBL/GenBank/DDBJ whole genome shotgun (WGS) entry which is preliminary data.</text>
</comment>
<feature type="transmembrane region" description="Helical" evidence="9">
    <location>
        <begin position="20"/>
        <end position="42"/>
    </location>
</feature>
<proteinExistence type="inferred from homology"/>
<feature type="transmembrane region" description="Helical" evidence="9">
    <location>
        <begin position="54"/>
        <end position="74"/>
    </location>
</feature>
<evidence type="ECO:0000256" key="3">
    <source>
        <dbReference type="ARBA" id="ARBA00022989"/>
    </source>
</evidence>
<feature type="transmembrane region" description="Helical" evidence="9">
    <location>
        <begin position="94"/>
        <end position="113"/>
    </location>
</feature>
<dbReference type="InterPro" id="IPR051893">
    <property type="entry name" value="HCARs"/>
</dbReference>
<dbReference type="Gene3D" id="1.20.1070.10">
    <property type="entry name" value="Rhodopsin 7-helix transmembrane proteins"/>
    <property type="match status" value="1"/>
</dbReference>
<name>A0A662YW95_ACIRT</name>
<evidence type="ECO:0000256" key="8">
    <source>
        <dbReference type="RuleBase" id="RU000688"/>
    </source>
</evidence>
<keyword evidence="5 9" id="KW-0472">Membrane</keyword>
<protein>
    <submittedName>
        <fullName evidence="11">Hydroxycarboxylic acid receptor 2</fullName>
    </submittedName>
</protein>
<keyword evidence="2 8" id="KW-0812">Transmembrane</keyword>
<accession>A0A662YW95</accession>
<feature type="transmembrane region" description="Helical" evidence="9">
    <location>
        <begin position="134"/>
        <end position="152"/>
    </location>
</feature>
<evidence type="ECO:0000256" key="7">
    <source>
        <dbReference type="ARBA" id="ARBA00023224"/>
    </source>
</evidence>
<sequence>MLENSNLHCLSAQSNVASILSPALIMEFLLGIPGNVVALWVFCFRMKARRPSTVYLLNLVLADFLLILSLPFRIDNLLRGEHWVFGDPFCRINLFMLAVNRSASISFMTVVAVERYFKIVHQHHRFNRLSVKQAAVMSCVVWALTLCLRIPLLTSQLLQEHNGTFLCRSFSSYKNLPTEIHLHYLLYVVEFILPFSVLLFCTLKISWVLKHQSMNRDWKIRHAIRVVVVITLVFAMCFGPGIVAGLTALLIKYFNPENCASFRVASQCFNASIAFTYLNSVLDPLIYCFSSTVFRNTLKKSINCLGLCQLEVSRSDSVTSIT</sequence>
<evidence type="ECO:0000259" key="10">
    <source>
        <dbReference type="PROSITE" id="PS50262"/>
    </source>
</evidence>
<dbReference type="InterPro" id="IPR017452">
    <property type="entry name" value="GPCR_Rhodpsn_7TM"/>
</dbReference>